<keyword evidence="2" id="KW-0503">Monooxygenase</keyword>
<dbReference type="Pfam" id="PF01494">
    <property type="entry name" value="FAD_binding_3"/>
    <property type="match status" value="1"/>
</dbReference>
<gene>
    <name evidence="2" type="ORF">LXN57_32455</name>
</gene>
<reference evidence="2 3" key="1">
    <citation type="submission" date="2022-06" db="EMBL/GenBank/DDBJ databases">
        <title>Actinoplanes abujensis sp. nov., isolated from Nigerian arid soil.</title>
        <authorList>
            <person name="Ding P."/>
        </authorList>
    </citation>
    <scope>NUCLEOTIDE SEQUENCE [LARGE SCALE GENOMIC DNA]</scope>
    <source>
        <strain evidence="3">TRM88002</strain>
    </source>
</reference>
<dbReference type="Gene3D" id="3.50.50.60">
    <property type="entry name" value="FAD/NAD(P)-binding domain"/>
    <property type="match status" value="1"/>
</dbReference>
<dbReference type="EMBL" id="JAMQOL010000047">
    <property type="protein sequence ID" value="MCM4082290.1"/>
    <property type="molecule type" value="Genomic_DNA"/>
</dbReference>
<dbReference type="Proteomes" id="UP001523216">
    <property type="component" value="Unassembled WGS sequence"/>
</dbReference>
<protein>
    <submittedName>
        <fullName evidence="2">FAD-dependent monooxygenase</fullName>
    </submittedName>
</protein>
<comment type="caution">
    <text evidence="2">The sequence shown here is derived from an EMBL/GenBank/DDBJ whole genome shotgun (WGS) entry which is preliminary data.</text>
</comment>
<proteinExistence type="predicted"/>
<dbReference type="Gene3D" id="3.30.9.10">
    <property type="entry name" value="D-Amino Acid Oxidase, subunit A, domain 2"/>
    <property type="match status" value="1"/>
</dbReference>
<organism evidence="2 3">
    <name type="scientific">Paractinoplanes hotanensis</name>
    <dbReference type="NCBI Taxonomy" id="2906497"/>
    <lineage>
        <taxon>Bacteria</taxon>
        <taxon>Bacillati</taxon>
        <taxon>Actinomycetota</taxon>
        <taxon>Actinomycetes</taxon>
        <taxon>Micromonosporales</taxon>
        <taxon>Micromonosporaceae</taxon>
        <taxon>Paractinoplanes</taxon>
    </lineage>
</organism>
<dbReference type="PANTHER" id="PTHR46865">
    <property type="entry name" value="OXIDOREDUCTASE-RELATED"/>
    <property type="match status" value="1"/>
</dbReference>
<keyword evidence="2" id="KW-0560">Oxidoreductase</keyword>
<evidence type="ECO:0000313" key="3">
    <source>
        <dbReference type="Proteomes" id="UP001523216"/>
    </source>
</evidence>
<name>A0ABT0Y8Y0_9ACTN</name>
<sequence>MPTSRKALVVGLGIAGLATAARLHEIGWTPVVVERTPQRRTGGYFVGLFPRGAQAAEELGVLATMHLRTPADHRTWAVDANGARVRSIGFLDQPGHPDGVLRGDIEAALWEKIEGRVEVRFGTEPVAIEQTTGTARVTLRDNASGATSEEDYDLVVGADGLRSTVRRLVFGPHERFMRSMHAIICAYSLEHQVTGYGDHEQVVIAAPRRALWIFPFRDHPPTALFTYRTREEDRQFRGDHADVLAGRFAGLDAGGIVTQALADLRRAPQALFDSVHQVRMPRWHRDRVVLIGDAAWCMTLFSGMGASSGMIGAVALGDALAGSPESIGSALDAYEQEMRPLIRKHQALAYVKAQLFVPSNRAVALLRAALLKIVSRRRLHAWIGQPS</sequence>
<dbReference type="PRINTS" id="PR00420">
    <property type="entry name" value="RNGMNOXGNASE"/>
</dbReference>
<dbReference type="SUPFAM" id="SSF51905">
    <property type="entry name" value="FAD/NAD(P)-binding domain"/>
    <property type="match status" value="1"/>
</dbReference>
<evidence type="ECO:0000313" key="2">
    <source>
        <dbReference type="EMBL" id="MCM4082290.1"/>
    </source>
</evidence>
<feature type="domain" description="FAD-binding" evidence="1">
    <location>
        <begin position="6"/>
        <end position="344"/>
    </location>
</feature>
<dbReference type="InterPro" id="IPR002938">
    <property type="entry name" value="FAD-bd"/>
</dbReference>
<dbReference type="GO" id="GO:0004497">
    <property type="term" value="F:monooxygenase activity"/>
    <property type="evidence" value="ECO:0007669"/>
    <property type="project" value="UniProtKB-KW"/>
</dbReference>
<keyword evidence="3" id="KW-1185">Reference proteome</keyword>
<dbReference type="RefSeq" id="WP_251802007.1">
    <property type="nucleotide sequence ID" value="NZ_JAMQOL010000047.1"/>
</dbReference>
<dbReference type="InterPro" id="IPR051704">
    <property type="entry name" value="FAD_aromatic-hydroxylase"/>
</dbReference>
<dbReference type="InterPro" id="IPR036188">
    <property type="entry name" value="FAD/NAD-bd_sf"/>
</dbReference>
<dbReference type="PANTHER" id="PTHR46865:SF8">
    <property type="entry name" value="POSSIBLE OXIDOREDUCTASE"/>
    <property type="match status" value="1"/>
</dbReference>
<accession>A0ABT0Y8Y0</accession>
<evidence type="ECO:0000259" key="1">
    <source>
        <dbReference type="Pfam" id="PF01494"/>
    </source>
</evidence>